<dbReference type="Pfam" id="PF09335">
    <property type="entry name" value="VTT_dom"/>
    <property type="match status" value="1"/>
</dbReference>
<evidence type="ECO:0000256" key="2">
    <source>
        <dbReference type="ARBA" id="ARBA00010792"/>
    </source>
</evidence>
<feature type="domain" description="VTT" evidence="8">
    <location>
        <begin position="42"/>
        <end position="163"/>
    </location>
</feature>
<evidence type="ECO:0000256" key="5">
    <source>
        <dbReference type="ARBA" id="ARBA00022989"/>
    </source>
</evidence>
<keyword evidence="10" id="KW-1185">Reference proteome</keyword>
<evidence type="ECO:0000256" key="6">
    <source>
        <dbReference type="ARBA" id="ARBA00023136"/>
    </source>
</evidence>
<dbReference type="OrthoDB" id="9813426at2"/>
<keyword evidence="5 7" id="KW-1133">Transmembrane helix</keyword>
<dbReference type="PANTHER" id="PTHR42709:SF6">
    <property type="entry name" value="UNDECAPRENYL PHOSPHATE TRANSPORTER A"/>
    <property type="match status" value="1"/>
</dbReference>
<organism evidence="9 10">
    <name type="scientific">Halopolyspora algeriensis</name>
    <dbReference type="NCBI Taxonomy" id="1500506"/>
    <lineage>
        <taxon>Bacteria</taxon>
        <taxon>Bacillati</taxon>
        <taxon>Actinomycetota</taxon>
        <taxon>Actinomycetes</taxon>
        <taxon>Actinomycetes incertae sedis</taxon>
        <taxon>Halopolyspora</taxon>
    </lineage>
</organism>
<gene>
    <name evidence="9" type="ORF">DFQ14_102359</name>
</gene>
<feature type="transmembrane region" description="Helical" evidence="7">
    <location>
        <begin position="59"/>
        <end position="82"/>
    </location>
</feature>
<name>A0A368VXM2_9ACTN</name>
<dbReference type="PANTHER" id="PTHR42709">
    <property type="entry name" value="ALKALINE PHOSPHATASE LIKE PROTEIN"/>
    <property type="match status" value="1"/>
</dbReference>
<keyword evidence="3" id="KW-1003">Cell membrane</keyword>
<evidence type="ECO:0000313" key="9">
    <source>
        <dbReference type="EMBL" id="RCW46057.1"/>
    </source>
</evidence>
<accession>A0A368VXM2</accession>
<comment type="caution">
    <text evidence="9">The sequence shown here is derived from an EMBL/GenBank/DDBJ whole genome shotgun (WGS) entry which is preliminary data.</text>
</comment>
<reference evidence="9 10" key="1">
    <citation type="submission" date="2018-07" db="EMBL/GenBank/DDBJ databases">
        <title>Genomic Encyclopedia of Type Strains, Phase III (KMG-III): the genomes of soil and plant-associated and newly described type strains.</title>
        <authorList>
            <person name="Whitman W."/>
        </authorList>
    </citation>
    <scope>NUCLEOTIDE SEQUENCE [LARGE SCALE GENOMIC DNA]</scope>
    <source>
        <strain evidence="9 10">CECT 8575</strain>
    </source>
</reference>
<dbReference type="InterPro" id="IPR051311">
    <property type="entry name" value="DedA_domain"/>
</dbReference>
<comment type="similarity">
    <text evidence="2">Belongs to the DedA family.</text>
</comment>
<dbReference type="GO" id="GO:0005886">
    <property type="term" value="C:plasma membrane"/>
    <property type="evidence" value="ECO:0007669"/>
    <property type="project" value="UniProtKB-SubCell"/>
</dbReference>
<keyword evidence="6 7" id="KW-0472">Membrane</keyword>
<dbReference type="Proteomes" id="UP000253495">
    <property type="component" value="Unassembled WGS sequence"/>
</dbReference>
<evidence type="ECO:0000256" key="7">
    <source>
        <dbReference type="SAM" id="Phobius"/>
    </source>
</evidence>
<dbReference type="EMBL" id="QPJC01000002">
    <property type="protein sequence ID" value="RCW46057.1"/>
    <property type="molecule type" value="Genomic_DNA"/>
</dbReference>
<comment type="subcellular location">
    <subcellularLocation>
        <location evidence="1">Cell membrane</location>
        <topology evidence="1">Multi-pass membrane protein</topology>
    </subcellularLocation>
</comment>
<evidence type="ECO:0000256" key="4">
    <source>
        <dbReference type="ARBA" id="ARBA00022692"/>
    </source>
</evidence>
<keyword evidence="4 7" id="KW-0812">Transmembrane</keyword>
<proteinExistence type="inferred from homology"/>
<feature type="transmembrane region" description="Helical" evidence="7">
    <location>
        <begin position="28"/>
        <end position="53"/>
    </location>
</feature>
<evidence type="ECO:0000256" key="1">
    <source>
        <dbReference type="ARBA" id="ARBA00004651"/>
    </source>
</evidence>
<feature type="transmembrane region" description="Helical" evidence="7">
    <location>
        <begin position="177"/>
        <end position="197"/>
    </location>
</feature>
<evidence type="ECO:0000313" key="10">
    <source>
        <dbReference type="Proteomes" id="UP000253495"/>
    </source>
</evidence>
<protein>
    <submittedName>
        <fullName evidence="9">Membrane protein DedA with SNARE-associated domain</fullName>
    </submittedName>
</protein>
<dbReference type="InterPro" id="IPR032816">
    <property type="entry name" value="VTT_dom"/>
</dbReference>
<dbReference type="AlphaFoldDB" id="A0A368VXM2"/>
<feature type="transmembrane region" description="Helical" evidence="7">
    <location>
        <begin position="147"/>
        <end position="171"/>
    </location>
</feature>
<sequence length="208" mass="22662">MAARRGYVHTVFDFITQWISGSPVTYPVISALAVLDIIGIVPAETVVITATLIALHGDLWVVGVAAAAVVGALVGDNILYLIGQYGGGRLVNYLFRSDRSRQRLDWARRRMHRHRNVIIIGGRFLPGGRTVVMFAAGTLRVPWRRFILADVVAVVLWAGYHVGATVAFGEAFSGKPWLTLLLSVAVGITLGAAAEVIRRFSERQNQQA</sequence>
<evidence type="ECO:0000256" key="3">
    <source>
        <dbReference type="ARBA" id="ARBA00022475"/>
    </source>
</evidence>
<evidence type="ECO:0000259" key="8">
    <source>
        <dbReference type="Pfam" id="PF09335"/>
    </source>
</evidence>